<reference evidence="2 3" key="1">
    <citation type="submission" date="2020-08" db="EMBL/GenBank/DDBJ databases">
        <title>Genomic Encyclopedia of Type Strains, Phase IV (KMG-IV): sequencing the most valuable type-strain genomes for metagenomic binning, comparative biology and taxonomic classification.</title>
        <authorList>
            <person name="Goeker M."/>
        </authorList>
    </citation>
    <scope>NUCLEOTIDE SEQUENCE [LARGE SCALE GENOMIC DNA]</scope>
    <source>
        <strain evidence="2 3">DSM 103526</strain>
    </source>
</reference>
<feature type="domain" description="Nitroreductase" evidence="1">
    <location>
        <begin position="65"/>
        <end position="244"/>
    </location>
</feature>
<dbReference type="InterPro" id="IPR029479">
    <property type="entry name" value="Nitroreductase"/>
</dbReference>
<dbReference type="CDD" id="cd02142">
    <property type="entry name" value="McbC_SagB-like_oxidoreductase"/>
    <property type="match status" value="1"/>
</dbReference>
<dbReference type="InterPro" id="IPR000415">
    <property type="entry name" value="Nitroreductase-like"/>
</dbReference>
<accession>A0A841KP24</accession>
<evidence type="ECO:0000313" key="3">
    <source>
        <dbReference type="Proteomes" id="UP000579281"/>
    </source>
</evidence>
<dbReference type="AlphaFoldDB" id="A0A841KP24"/>
<sequence length="246" mass="28105">MKTIKENREFLKGGDWDAWDRTETDQRKKIPMPDLQKPYDQGATLIGLIAPEDMTVGRRSLFDIIQKRRSRRKFTEQALNLEELSYLLWATQGVNEKNQRLRTAPSGGARHPFETYLYVQRVDGLKAGLYRYLPLDHKLLLLSEDHNFAEQIADACCGQDFAGEGAVTFIWTTIPYRTEWRYDTLSHKVIALDAGHLCQNLYLACESINCGTCAIGAYDQEKIDALIHVDGQEEFTIYVAPVGKIE</sequence>
<evidence type="ECO:0000259" key="1">
    <source>
        <dbReference type="Pfam" id="PF00881"/>
    </source>
</evidence>
<comment type="caution">
    <text evidence="2">The sequence shown here is derived from an EMBL/GenBank/DDBJ whole genome shotgun (WGS) entry which is preliminary data.</text>
</comment>
<dbReference type="InterPro" id="IPR052544">
    <property type="entry name" value="Bacteriocin_Proc_Enz"/>
</dbReference>
<protein>
    <submittedName>
        <fullName evidence="2">SagB-type dehydrogenase family enzyme</fullName>
    </submittedName>
</protein>
<dbReference type="EMBL" id="JACHEN010000006">
    <property type="protein sequence ID" value="MBB6215187.1"/>
    <property type="molecule type" value="Genomic_DNA"/>
</dbReference>
<dbReference type="NCBIfam" id="TIGR03605">
    <property type="entry name" value="antibiot_sagB"/>
    <property type="match status" value="1"/>
</dbReference>
<keyword evidence="3" id="KW-1185">Reference proteome</keyword>
<dbReference type="RefSeq" id="WP_184309261.1">
    <property type="nucleotide sequence ID" value="NZ_JACHEN010000006.1"/>
</dbReference>
<gene>
    <name evidence="2" type="ORF">HNQ80_001276</name>
</gene>
<proteinExistence type="predicted"/>
<dbReference type="Proteomes" id="UP000579281">
    <property type="component" value="Unassembled WGS sequence"/>
</dbReference>
<dbReference type="GO" id="GO:0016491">
    <property type="term" value="F:oxidoreductase activity"/>
    <property type="evidence" value="ECO:0007669"/>
    <property type="project" value="InterPro"/>
</dbReference>
<organism evidence="2 3">
    <name type="scientific">Anaerosolibacter carboniphilus</name>
    <dbReference type="NCBI Taxonomy" id="1417629"/>
    <lineage>
        <taxon>Bacteria</taxon>
        <taxon>Bacillati</taxon>
        <taxon>Bacillota</taxon>
        <taxon>Clostridia</taxon>
        <taxon>Peptostreptococcales</taxon>
        <taxon>Thermotaleaceae</taxon>
        <taxon>Anaerosolibacter</taxon>
    </lineage>
</organism>
<dbReference type="PANTHER" id="PTHR43745">
    <property type="entry name" value="NITROREDUCTASE MJ1384-RELATED"/>
    <property type="match status" value="1"/>
</dbReference>
<name>A0A841KP24_9FIRM</name>
<evidence type="ECO:0000313" key="2">
    <source>
        <dbReference type="EMBL" id="MBB6215187.1"/>
    </source>
</evidence>
<dbReference type="Gene3D" id="3.40.109.10">
    <property type="entry name" value="NADH Oxidase"/>
    <property type="match status" value="1"/>
</dbReference>
<dbReference type="Pfam" id="PF00881">
    <property type="entry name" value="Nitroreductase"/>
    <property type="match status" value="1"/>
</dbReference>
<dbReference type="SUPFAM" id="SSF55469">
    <property type="entry name" value="FMN-dependent nitroreductase-like"/>
    <property type="match status" value="1"/>
</dbReference>
<dbReference type="InterPro" id="IPR020051">
    <property type="entry name" value="SagB-type_dehydrogenase"/>
</dbReference>
<dbReference type="PANTHER" id="PTHR43745:SF2">
    <property type="entry name" value="NITROREDUCTASE MJ1384-RELATED"/>
    <property type="match status" value="1"/>
</dbReference>